<reference evidence="1" key="1">
    <citation type="journal article" date="2014" name="Front. Microbiol.">
        <title>High frequency of phylogenetically diverse reductive dehalogenase-homologous genes in deep subseafloor sedimentary metagenomes.</title>
        <authorList>
            <person name="Kawai M."/>
            <person name="Futagami T."/>
            <person name="Toyoda A."/>
            <person name="Takaki Y."/>
            <person name="Nishi S."/>
            <person name="Hori S."/>
            <person name="Arai W."/>
            <person name="Tsubouchi T."/>
            <person name="Morono Y."/>
            <person name="Uchiyama I."/>
            <person name="Ito T."/>
            <person name="Fujiyama A."/>
            <person name="Inagaki F."/>
            <person name="Takami H."/>
        </authorList>
    </citation>
    <scope>NUCLEOTIDE SEQUENCE</scope>
    <source>
        <strain evidence="1">Expedition CK06-06</strain>
    </source>
</reference>
<gene>
    <name evidence="1" type="ORF">S01H1_07173</name>
</gene>
<feature type="non-terminal residue" evidence="1">
    <location>
        <position position="471"/>
    </location>
</feature>
<feature type="non-terminal residue" evidence="1">
    <location>
        <position position="1"/>
    </location>
</feature>
<dbReference type="EMBL" id="BARS01003699">
    <property type="protein sequence ID" value="GAF85393.1"/>
    <property type="molecule type" value="Genomic_DNA"/>
</dbReference>
<dbReference type="Gene3D" id="3.20.20.80">
    <property type="entry name" value="Glycosidases"/>
    <property type="match status" value="1"/>
</dbReference>
<dbReference type="Gene3D" id="2.60.40.10">
    <property type="entry name" value="Immunoglobulins"/>
    <property type="match status" value="1"/>
</dbReference>
<protein>
    <submittedName>
        <fullName evidence="1">Uncharacterized protein</fullName>
    </submittedName>
</protein>
<evidence type="ECO:0000313" key="1">
    <source>
        <dbReference type="EMBL" id="GAF85393.1"/>
    </source>
</evidence>
<proteinExistence type="predicted"/>
<dbReference type="AlphaFoldDB" id="X0SW17"/>
<dbReference type="InterPro" id="IPR017853">
    <property type="entry name" value="GH"/>
</dbReference>
<dbReference type="InterPro" id="IPR013783">
    <property type="entry name" value="Ig-like_fold"/>
</dbReference>
<sequence>DLTEKVKFGEDNELVIQVKDTHPVRVGGILGNVCLYKTLPFTRSEDNGIIAERKTENFSVILHLGDALLSKAGRTILAQSELSEIQVPPYILREDELILLLPANLIEDSGSLYKVELENVSSVRDERALCVRLGELAESVKLYDLMNIPIKVEGSYSNPFDPEQINVQAIFETPSGDVEKVAAFFAQDFTNIDVSEDEEILLPKKCNPWRLYYRPREVGVYKIELFAQDKTGIKRTETKIFSVAESTKRGFLRVSKRDPRFFEFDNGESFYGIGPSGWFRDENFLFGGNPRWLTTKRSDGYYERKSSHHSNYEYCLSVFFGQLYTKGGFIDQHVAWKAEHRIRTMERLGIYWIVVYDDLRRAFRYGFDNLAYSAAQGGVCNDLGELYFNERALRMQKDQLRYFISRVSDSPAIWIWNCGDEHQPGFSYSRLLVLSWLKELHSYIRQIDVYRHPHAIGEEYYSIVFGGEAVL</sequence>
<organism evidence="1">
    <name type="scientific">marine sediment metagenome</name>
    <dbReference type="NCBI Taxonomy" id="412755"/>
    <lineage>
        <taxon>unclassified sequences</taxon>
        <taxon>metagenomes</taxon>
        <taxon>ecological metagenomes</taxon>
    </lineage>
</organism>
<accession>X0SW17</accession>
<name>X0SW17_9ZZZZ</name>
<dbReference type="SUPFAM" id="SSF51445">
    <property type="entry name" value="(Trans)glycosidases"/>
    <property type="match status" value="1"/>
</dbReference>
<comment type="caution">
    <text evidence="1">The sequence shown here is derived from an EMBL/GenBank/DDBJ whole genome shotgun (WGS) entry which is preliminary data.</text>
</comment>